<name>A0ACC0V4P7_9HYPO</name>
<keyword evidence="2" id="KW-1185">Reference proteome</keyword>
<comment type="caution">
    <text evidence="1">The sequence shown here is derived from an EMBL/GenBank/DDBJ whole genome shotgun (WGS) entry which is preliminary data.</text>
</comment>
<dbReference type="EMBL" id="CM047942">
    <property type="protein sequence ID" value="KAI9901435.1"/>
    <property type="molecule type" value="Genomic_DNA"/>
</dbReference>
<evidence type="ECO:0000313" key="1">
    <source>
        <dbReference type="EMBL" id="KAI9901435.1"/>
    </source>
</evidence>
<reference evidence="1" key="1">
    <citation type="submission" date="2022-10" db="EMBL/GenBank/DDBJ databases">
        <title>Complete Genome of Trichothecium roseum strain YXFP-22015, a Plant Pathogen Isolated from Citrus.</title>
        <authorList>
            <person name="Wang Y."/>
            <person name="Zhu L."/>
        </authorList>
    </citation>
    <scope>NUCLEOTIDE SEQUENCE</scope>
    <source>
        <strain evidence="1">YXFP-22015</strain>
    </source>
</reference>
<evidence type="ECO:0000313" key="2">
    <source>
        <dbReference type="Proteomes" id="UP001163324"/>
    </source>
</evidence>
<proteinExistence type="predicted"/>
<organism evidence="1 2">
    <name type="scientific">Trichothecium roseum</name>
    <dbReference type="NCBI Taxonomy" id="47278"/>
    <lineage>
        <taxon>Eukaryota</taxon>
        <taxon>Fungi</taxon>
        <taxon>Dikarya</taxon>
        <taxon>Ascomycota</taxon>
        <taxon>Pezizomycotina</taxon>
        <taxon>Sordariomycetes</taxon>
        <taxon>Hypocreomycetidae</taxon>
        <taxon>Hypocreales</taxon>
        <taxon>Hypocreales incertae sedis</taxon>
        <taxon>Trichothecium</taxon>
    </lineage>
</organism>
<dbReference type="Proteomes" id="UP001163324">
    <property type="component" value="Chromosome 3"/>
</dbReference>
<protein>
    <submittedName>
        <fullName evidence="1">Uncharacterized protein</fullName>
    </submittedName>
</protein>
<sequence>MSRFTSLYLRVPRPKTLFGLISLQSATELISLALVFNKVTGFYGLLAILTGYDLSLLQLSTYIYSIAVLVGLIVLFPHIRKQSPFECLALAWLYIVDTVLNAFDTLTFGIEWYFTSATNVGTERLPTMVSQGLESLKQESAVYGKIVPQETALSMVLIVTLTLVRVYFSVIVMAYAQQVLHKYMVAVYVDSPEADIADGPFGLDLPNGGGRRGRMGRLMVSVGRTYWLEQEEEEEFPRGRYGKTRTAEV</sequence>
<accession>A0ACC0V4P7</accession>
<gene>
    <name evidence="1" type="ORF">N3K66_003252</name>
</gene>